<keyword evidence="1" id="KW-1133">Transmembrane helix</keyword>
<organism evidence="2 3">
    <name type="scientific">Allacma fusca</name>
    <dbReference type="NCBI Taxonomy" id="39272"/>
    <lineage>
        <taxon>Eukaryota</taxon>
        <taxon>Metazoa</taxon>
        <taxon>Ecdysozoa</taxon>
        <taxon>Arthropoda</taxon>
        <taxon>Hexapoda</taxon>
        <taxon>Collembola</taxon>
        <taxon>Symphypleona</taxon>
        <taxon>Sminthuridae</taxon>
        <taxon>Allacma</taxon>
    </lineage>
</organism>
<proteinExistence type="predicted"/>
<reference evidence="2" key="1">
    <citation type="submission" date="2021-06" db="EMBL/GenBank/DDBJ databases">
        <authorList>
            <person name="Hodson N. C."/>
            <person name="Mongue J. A."/>
            <person name="Jaron S. K."/>
        </authorList>
    </citation>
    <scope>NUCLEOTIDE SEQUENCE</scope>
</reference>
<evidence type="ECO:0000256" key="1">
    <source>
        <dbReference type="SAM" id="Phobius"/>
    </source>
</evidence>
<dbReference type="Proteomes" id="UP000708208">
    <property type="component" value="Unassembled WGS sequence"/>
</dbReference>
<keyword evidence="1" id="KW-0812">Transmembrane</keyword>
<feature type="non-terminal residue" evidence="2">
    <location>
        <position position="1"/>
    </location>
</feature>
<comment type="caution">
    <text evidence="2">The sequence shown here is derived from an EMBL/GenBank/DDBJ whole genome shotgun (WGS) entry which is preliminary data.</text>
</comment>
<keyword evidence="3" id="KW-1185">Reference proteome</keyword>
<evidence type="ECO:0000313" key="2">
    <source>
        <dbReference type="EMBL" id="CAG7726289.1"/>
    </source>
</evidence>
<evidence type="ECO:0000313" key="3">
    <source>
        <dbReference type="Proteomes" id="UP000708208"/>
    </source>
</evidence>
<name>A0A8J2P0K1_9HEXA</name>
<protein>
    <submittedName>
        <fullName evidence="2">Uncharacterized protein</fullName>
    </submittedName>
</protein>
<accession>A0A8J2P0K1</accession>
<sequence length="88" mass="10194">HLFKKERYYELFQILLLQNSTYPRPNLILFLAIFYIMAVSMNMESGKPQDYYPGREWLFVTPAEPLVLMIRFAAAADGVTSVNACNEL</sequence>
<dbReference type="AlphaFoldDB" id="A0A8J2P0K1"/>
<keyword evidence="1" id="KW-0472">Membrane</keyword>
<feature type="transmembrane region" description="Helical" evidence="1">
    <location>
        <begin position="26"/>
        <end position="43"/>
    </location>
</feature>
<dbReference type="EMBL" id="CAJVCH010133534">
    <property type="protein sequence ID" value="CAG7726289.1"/>
    <property type="molecule type" value="Genomic_DNA"/>
</dbReference>
<gene>
    <name evidence="2" type="ORF">AFUS01_LOCUS15208</name>
</gene>